<evidence type="ECO:0000313" key="6">
    <source>
        <dbReference type="EMBL" id="MXQ08828.1"/>
    </source>
</evidence>
<dbReference type="SUPFAM" id="SSF53850">
    <property type="entry name" value="Periplasmic binding protein-like II"/>
    <property type="match status" value="1"/>
</dbReference>
<dbReference type="GO" id="GO:1904680">
    <property type="term" value="F:peptide transmembrane transporter activity"/>
    <property type="evidence" value="ECO:0007669"/>
    <property type="project" value="TreeGrafter"/>
</dbReference>
<evidence type="ECO:0000256" key="4">
    <source>
        <dbReference type="SAM" id="MobiDB-lite"/>
    </source>
</evidence>
<dbReference type="GO" id="GO:0015833">
    <property type="term" value="P:peptide transport"/>
    <property type="evidence" value="ECO:0007669"/>
    <property type="project" value="TreeGrafter"/>
</dbReference>
<feature type="compositionally biased region" description="Basic residues" evidence="4">
    <location>
        <begin position="1"/>
        <end position="16"/>
    </location>
</feature>
<comment type="similarity">
    <text evidence="2">Belongs to the bacterial solute-binding protein 5 family.</text>
</comment>
<dbReference type="PANTHER" id="PTHR30290:SF38">
    <property type="entry name" value="D,D-DIPEPTIDE-BINDING PERIPLASMIC PROTEIN DDPA-RELATED"/>
    <property type="match status" value="1"/>
</dbReference>
<dbReference type="RefSeq" id="WP_160764725.1">
    <property type="nucleotide sequence ID" value="NZ_WUPT01000002.1"/>
</dbReference>
<dbReference type="InterPro" id="IPR000914">
    <property type="entry name" value="SBP_5_dom"/>
</dbReference>
<dbReference type="GO" id="GO:0043190">
    <property type="term" value="C:ATP-binding cassette (ABC) transporter complex"/>
    <property type="evidence" value="ECO:0007669"/>
    <property type="project" value="InterPro"/>
</dbReference>
<evidence type="ECO:0000256" key="2">
    <source>
        <dbReference type="ARBA" id="ARBA00005695"/>
    </source>
</evidence>
<keyword evidence="3" id="KW-0732">Signal</keyword>
<organism evidence="6 7">
    <name type="scientific">Kangsaoukella pontilimi</name>
    <dbReference type="NCBI Taxonomy" id="2691042"/>
    <lineage>
        <taxon>Bacteria</taxon>
        <taxon>Pseudomonadati</taxon>
        <taxon>Pseudomonadota</taxon>
        <taxon>Alphaproteobacteria</taxon>
        <taxon>Rhodobacterales</taxon>
        <taxon>Paracoccaceae</taxon>
        <taxon>Kangsaoukella</taxon>
    </lineage>
</organism>
<protein>
    <submittedName>
        <fullName evidence="6">Diguanylate cyclase</fullName>
    </submittedName>
</protein>
<evidence type="ECO:0000259" key="5">
    <source>
        <dbReference type="Pfam" id="PF00496"/>
    </source>
</evidence>
<evidence type="ECO:0000313" key="7">
    <source>
        <dbReference type="Proteomes" id="UP000480350"/>
    </source>
</evidence>
<dbReference type="InterPro" id="IPR030678">
    <property type="entry name" value="Peptide/Ni-bd"/>
</dbReference>
<dbReference type="Gene3D" id="3.40.190.10">
    <property type="entry name" value="Periplasmic binding protein-like II"/>
    <property type="match status" value="1"/>
</dbReference>
<comment type="caution">
    <text evidence="6">The sequence shown here is derived from an EMBL/GenBank/DDBJ whole genome shotgun (WGS) entry which is preliminary data.</text>
</comment>
<sequence>MTVSKTLRRGLHPTAKKHADEYRAGKISRREFMARSTALGVTATAAYGLIGAVSPARAGGHVQGGGTLRIQQEVHGLTDPRLYEWSEMGNISRGWLEHLVAYNRDGTFSGVLLESWEANDDATEYRLNLRQGVKWNNGDDFTAEDVIANFAGWCDTTIEGSSAPGRMGSLVDADTGQMREGAVTADGDHTVVLKFTAPDISIIAGVSDYPMAVVHRDNIGKHPIDNPVGTGPYIPEEYAVGERAVIVKNPNHTWWDEGNGAWLDRIEFIDYGTDPATILAAIEAEEVDMTYESVGEFIEILDSLGLERSEAETAATLVCRPNQDAEFDGKKVYADARVRKALTMAVDNAVVLELGYAGRGTVAENHHISPIHPAYAELPPLEHDPEGAMALMTEAGMQDFVHDIISLDDGFERDSTDAIAAQLRDAGFNVTRTVLPGSTYWNDWMKHPFSSTTWNQRPLDIQIPLLAYKTGAVWNEAAFSNEEYDRVLDEAASIADADQRREKVKRLEEIMQEEGVIIQSYWRSLYRHHVPNLVGAEMHPQFEIKYQYIGWAA</sequence>
<dbReference type="PROSITE" id="PS51318">
    <property type="entry name" value="TAT"/>
    <property type="match status" value="1"/>
</dbReference>
<reference evidence="6 7" key="1">
    <citation type="submission" date="2019-12" db="EMBL/GenBank/DDBJ databases">
        <authorList>
            <person name="Lee S.D."/>
        </authorList>
    </citation>
    <scope>NUCLEOTIDE SEQUENCE [LARGE SCALE GENOMIC DNA]</scope>
    <source>
        <strain evidence="6 7">GH1-50</strain>
    </source>
</reference>
<reference evidence="6 7" key="2">
    <citation type="submission" date="2020-03" db="EMBL/GenBank/DDBJ databases">
        <title>Kangsaoukella pontilimi gen. nov., sp. nov., a new member of the family Rhodobacteraceae isolated from a tidal mudflat.</title>
        <authorList>
            <person name="Kim I.S."/>
        </authorList>
    </citation>
    <scope>NUCLEOTIDE SEQUENCE [LARGE SCALE GENOMIC DNA]</scope>
    <source>
        <strain evidence="6 7">GH1-50</strain>
    </source>
</reference>
<dbReference type="CDD" id="cd08503">
    <property type="entry name" value="PBP2_NikA_DppA_OppA_like_17"/>
    <property type="match status" value="1"/>
</dbReference>
<proteinExistence type="inferred from homology"/>
<dbReference type="InterPro" id="IPR006311">
    <property type="entry name" value="TAT_signal"/>
</dbReference>
<accession>A0A7C9IH67</accession>
<dbReference type="PIRSF" id="PIRSF002741">
    <property type="entry name" value="MppA"/>
    <property type="match status" value="1"/>
</dbReference>
<dbReference type="PANTHER" id="PTHR30290">
    <property type="entry name" value="PERIPLASMIC BINDING COMPONENT OF ABC TRANSPORTER"/>
    <property type="match status" value="1"/>
</dbReference>
<dbReference type="GO" id="GO:0030288">
    <property type="term" value="C:outer membrane-bounded periplasmic space"/>
    <property type="evidence" value="ECO:0007669"/>
    <property type="project" value="UniProtKB-ARBA"/>
</dbReference>
<feature type="region of interest" description="Disordered" evidence="4">
    <location>
        <begin position="1"/>
        <end position="20"/>
    </location>
</feature>
<name>A0A7C9IH67_9RHOB</name>
<comment type="subcellular location">
    <subcellularLocation>
        <location evidence="1">Periplasm</location>
    </subcellularLocation>
</comment>
<gene>
    <name evidence="6" type="ORF">GQ651_13300</name>
</gene>
<dbReference type="Proteomes" id="UP000480350">
    <property type="component" value="Unassembled WGS sequence"/>
</dbReference>
<dbReference type="Gene3D" id="3.10.105.10">
    <property type="entry name" value="Dipeptide-binding Protein, Domain 3"/>
    <property type="match status" value="1"/>
</dbReference>
<dbReference type="InterPro" id="IPR039424">
    <property type="entry name" value="SBP_5"/>
</dbReference>
<evidence type="ECO:0000256" key="1">
    <source>
        <dbReference type="ARBA" id="ARBA00004418"/>
    </source>
</evidence>
<evidence type="ECO:0000256" key="3">
    <source>
        <dbReference type="ARBA" id="ARBA00022729"/>
    </source>
</evidence>
<dbReference type="Pfam" id="PF00496">
    <property type="entry name" value="SBP_bac_5"/>
    <property type="match status" value="1"/>
</dbReference>
<feature type="domain" description="Solute-binding protein family 5" evidence="5">
    <location>
        <begin position="109"/>
        <end position="462"/>
    </location>
</feature>
<keyword evidence="7" id="KW-1185">Reference proteome</keyword>
<dbReference type="EMBL" id="WUPT01000002">
    <property type="protein sequence ID" value="MXQ08828.1"/>
    <property type="molecule type" value="Genomic_DNA"/>
</dbReference>
<dbReference type="AlphaFoldDB" id="A0A7C9IH67"/>